<gene>
    <name evidence="1" type="ORF">FM115_10745</name>
</gene>
<accession>A0A1R4KKX6</accession>
<evidence type="ECO:0000313" key="1">
    <source>
        <dbReference type="EMBL" id="SJN44684.1"/>
    </source>
</evidence>
<dbReference type="EMBL" id="FUKW01000152">
    <property type="protein sequence ID" value="SJN44684.1"/>
    <property type="molecule type" value="Genomic_DNA"/>
</dbReference>
<dbReference type="Proteomes" id="UP000195611">
    <property type="component" value="Unassembled WGS sequence"/>
</dbReference>
<protein>
    <submittedName>
        <fullName evidence="1">Uncharacterized protein</fullName>
    </submittedName>
</protein>
<sequence>MTMRIPCKTPFIFPLFLSASNLSVKCKTSGFFSIKAFSLEAEESISTIRSK</sequence>
<evidence type="ECO:0000313" key="2">
    <source>
        <dbReference type="Proteomes" id="UP000195611"/>
    </source>
</evidence>
<reference evidence="1 2" key="1">
    <citation type="submission" date="2017-02" db="EMBL/GenBank/DDBJ databases">
        <authorList>
            <person name="Peterson S.W."/>
        </authorList>
    </citation>
    <scope>NUCLEOTIDE SEQUENCE [LARGE SCALE GENOMIC DNA]</scope>
    <source>
        <strain evidence="1 2">42ea</strain>
    </source>
</reference>
<dbReference type="AlphaFoldDB" id="A0A1R4KKX6"/>
<proteinExistence type="predicted"/>
<organism evidence="1 2">
    <name type="scientific">Marinilactibacillus psychrotolerans 42ea</name>
    <dbReference type="NCBI Taxonomy" id="1255609"/>
    <lineage>
        <taxon>Bacteria</taxon>
        <taxon>Bacillati</taxon>
        <taxon>Bacillota</taxon>
        <taxon>Bacilli</taxon>
        <taxon>Lactobacillales</taxon>
        <taxon>Carnobacteriaceae</taxon>
        <taxon>Marinilactibacillus</taxon>
    </lineage>
</organism>
<name>A0A1R4KKX6_9LACT</name>